<gene>
    <name evidence="2" type="ORF">M408DRAFT_71551</name>
</gene>
<sequence length="261" mass="29059">MAHLEGATENGAGIRGLTITKRGQILLELASEKGVEWLQVPENETAFVDKFCPGSKIIRRNYSIIAQFTPITWDPSDPESLRRLESDLNLKTGDIVAASWVKNPARRGPGQKVAHVKINSHSPHVANTILISDVRIAGRYVKTKKDVPEPNVCSKCQQYGHFIAKCPSDHDTCGRCAGEHRTANCPDKANTKCTPCGSTDHYTNHQDCPEYQKRVHAQEMRNPELAKPFFPTEERWTWDDSVETPWIASSASLDIPSQASQ</sequence>
<feature type="domain" description="CCHC-type" evidence="1">
    <location>
        <begin position="152"/>
        <end position="168"/>
    </location>
</feature>
<organism evidence="2 3">
    <name type="scientific">Serendipita vermifera MAFF 305830</name>
    <dbReference type="NCBI Taxonomy" id="933852"/>
    <lineage>
        <taxon>Eukaryota</taxon>
        <taxon>Fungi</taxon>
        <taxon>Dikarya</taxon>
        <taxon>Basidiomycota</taxon>
        <taxon>Agaricomycotina</taxon>
        <taxon>Agaricomycetes</taxon>
        <taxon>Sebacinales</taxon>
        <taxon>Serendipitaceae</taxon>
        <taxon>Serendipita</taxon>
    </lineage>
</organism>
<evidence type="ECO:0000259" key="1">
    <source>
        <dbReference type="SMART" id="SM00343"/>
    </source>
</evidence>
<dbReference type="SMART" id="SM00343">
    <property type="entry name" value="ZnF_C2HC"/>
    <property type="match status" value="2"/>
</dbReference>
<dbReference type="Proteomes" id="UP000054097">
    <property type="component" value="Unassembled WGS sequence"/>
</dbReference>
<dbReference type="STRING" id="933852.A0A0C3ART1"/>
<dbReference type="OrthoDB" id="4230923at2759"/>
<reference evidence="2 3" key="1">
    <citation type="submission" date="2014-04" db="EMBL/GenBank/DDBJ databases">
        <authorList>
            <consortium name="DOE Joint Genome Institute"/>
            <person name="Kuo A."/>
            <person name="Zuccaro A."/>
            <person name="Kohler A."/>
            <person name="Nagy L.G."/>
            <person name="Floudas D."/>
            <person name="Copeland A."/>
            <person name="Barry K.W."/>
            <person name="Cichocki N."/>
            <person name="Veneault-Fourrey C."/>
            <person name="LaButti K."/>
            <person name="Lindquist E.A."/>
            <person name="Lipzen A."/>
            <person name="Lundell T."/>
            <person name="Morin E."/>
            <person name="Murat C."/>
            <person name="Sun H."/>
            <person name="Tunlid A."/>
            <person name="Henrissat B."/>
            <person name="Grigoriev I.V."/>
            <person name="Hibbett D.S."/>
            <person name="Martin F."/>
            <person name="Nordberg H.P."/>
            <person name="Cantor M.N."/>
            <person name="Hua S.X."/>
        </authorList>
    </citation>
    <scope>NUCLEOTIDE SEQUENCE [LARGE SCALE GENOMIC DNA]</scope>
    <source>
        <strain evidence="2 3">MAFF 305830</strain>
    </source>
</reference>
<evidence type="ECO:0000313" key="2">
    <source>
        <dbReference type="EMBL" id="KIM27280.1"/>
    </source>
</evidence>
<keyword evidence="3" id="KW-1185">Reference proteome</keyword>
<accession>A0A0C3ART1</accession>
<dbReference type="HOGENOM" id="CLU_083074_0_0_1"/>
<dbReference type="GO" id="GO:0008270">
    <property type="term" value="F:zinc ion binding"/>
    <property type="evidence" value="ECO:0007669"/>
    <property type="project" value="InterPro"/>
</dbReference>
<feature type="non-terminal residue" evidence="2">
    <location>
        <position position="261"/>
    </location>
</feature>
<dbReference type="InterPro" id="IPR001878">
    <property type="entry name" value="Znf_CCHC"/>
</dbReference>
<reference evidence="3" key="2">
    <citation type="submission" date="2015-01" db="EMBL/GenBank/DDBJ databases">
        <title>Evolutionary Origins and Diversification of the Mycorrhizal Mutualists.</title>
        <authorList>
            <consortium name="DOE Joint Genome Institute"/>
            <consortium name="Mycorrhizal Genomics Consortium"/>
            <person name="Kohler A."/>
            <person name="Kuo A."/>
            <person name="Nagy L.G."/>
            <person name="Floudas D."/>
            <person name="Copeland A."/>
            <person name="Barry K.W."/>
            <person name="Cichocki N."/>
            <person name="Veneault-Fourrey C."/>
            <person name="LaButti K."/>
            <person name="Lindquist E.A."/>
            <person name="Lipzen A."/>
            <person name="Lundell T."/>
            <person name="Morin E."/>
            <person name="Murat C."/>
            <person name="Riley R."/>
            <person name="Ohm R."/>
            <person name="Sun H."/>
            <person name="Tunlid A."/>
            <person name="Henrissat B."/>
            <person name="Grigoriev I.V."/>
            <person name="Hibbett D.S."/>
            <person name="Martin F."/>
        </authorList>
    </citation>
    <scope>NUCLEOTIDE SEQUENCE [LARGE SCALE GENOMIC DNA]</scope>
    <source>
        <strain evidence="3">MAFF 305830</strain>
    </source>
</reference>
<name>A0A0C3ART1_SERVB</name>
<evidence type="ECO:0000313" key="3">
    <source>
        <dbReference type="Proteomes" id="UP000054097"/>
    </source>
</evidence>
<dbReference type="AlphaFoldDB" id="A0A0C3ART1"/>
<protein>
    <recommendedName>
        <fullName evidence="1">CCHC-type domain-containing protein</fullName>
    </recommendedName>
</protein>
<feature type="domain" description="CCHC-type" evidence="1">
    <location>
        <begin position="192"/>
        <end position="210"/>
    </location>
</feature>
<proteinExistence type="predicted"/>
<dbReference type="EMBL" id="KN824300">
    <property type="protein sequence ID" value="KIM27280.1"/>
    <property type="molecule type" value="Genomic_DNA"/>
</dbReference>
<dbReference type="GO" id="GO:0003676">
    <property type="term" value="F:nucleic acid binding"/>
    <property type="evidence" value="ECO:0007669"/>
    <property type="project" value="InterPro"/>
</dbReference>